<feature type="domain" description="Helix-hairpin-helix DNA-binding motif class 1" evidence="2">
    <location>
        <begin position="136"/>
        <end position="155"/>
    </location>
</feature>
<gene>
    <name evidence="3" type="ORF">AT15_03625</name>
</gene>
<dbReference type="EMBL" id="JFHK01000002">
    <property type="protein sequence ID" value="OAA31927.1"/>
    <property type="molecule type" value="Genomic_DNA"/>
</dbReference>
<dbReference type="Gene3D" id="1.10.150.320">
    <property type="entry name" value="Photosystem II 12 kDa extrinsic protein"/>
    <property type="match status" value="1"/>
</dbReference>
<dbReference type="GO" id="GO:0003677">
    <property type="term" value="F:DNA binding"/>
    <property type="evidence" value="ECO:0007669"/>
    <property type="project" value="InterPro"/>
</dbReference>
<dbReference type="NCBIfam" id="TIGR00426">
    <property type="entry name" value="competence protein ComEA helix-hairpin-helix repeat region"/>
    <property type="match status" value="3"/>
</dbReference>
<dbReference type="PANTHER" id="PTHR21180:SF32">
    <property type="entry name" value="ENDONUCLEASE_EXONUCLEASE_PHOSPHATASE FAMILY DOMAIN-CONTAINING PROTEIN 1"/>
    <property type="match status" value="1"/>
</dbReference>
<keyword evidence="1" id="KW-1133">Transmembrane helix</keyword>
<organism evidence="3 4">
    <name type="scientific">Kosmotoga arenicorallina S304</name>
    <dbReference type="NCBI Taxonomy" id="1453497"/>
    <lineage>
        <taxon>Bacteria</taxon>
        <taxon>Thermotogati</taxon>
        <taxon>Thermotogota</taxon>
        <taxon>Thermotogae</taxon>
        <taxon>Kosmotogales</taxon>
        <taxon>Kosmotogaceae</taxon>
        <taxon>Kosmotoga</taxon>
    </lineage>
</organism>
<dbReference type="Pfam" id="PF12836">
    <property type="entry name" value="HHH_3"/>
    <property type="match status" value="3"/>
</dbReference>
<feature type="domain" description="Helix-hairpin-helix DNA-binding motif class 1" evidence="2">
    <location>
        <begin position="90"/>
        <end position="109"/>
    </location>
</feature>
<comment type="caution">
    <text evidence="3">The sequence shown here is derived from an EMBL/GenBank/DDBJ whole genome shotgun (WGS) entry which is preliminary data.</text>
</comment>
<feature type="domain" description="Helix-hairpin-helix DNA-binding motif class 1" evidence="2">
    <location>
        <begin position="240"/>
        <end position="259"/>
    </location>
</feature>
<proteinExistence type="predicted"/>
<accession>A0A176K473</accession>
<dbReference type="InterPro" id="IPR004509">
    <property type="entry name" value="Competence_ComEA_HhH"/>
</dbReference>
<dbReference type="Proteomes" id="UP000077339">
    <property type="component" value="Unassembled WGS sequence"/>
</dbReference>
<dbReference type="InterPro" id="IPR003583">
    <property type="entry name" value="Hlx-hairpin-Hlx_DNA-bd_motif"/>
</dbReference>
<evidence type="ECO:0000256" key="1">
    <source>
        <dbReference type="SAM" id="Phobius"/>
    </source>
</evidence>
<feature type="domain" description="Helix-hairpin-helix DNA-binding motif class 1" evidence="2">
    <location>
        <begin position="166"/>
        <end position="185"/>
    </location>
</feature>
<dbReference type="GO" id="GO:0015628">
    <property type="term" value="P:protein secretion by the type II secretion system"/>
    <property type="evidence" value="ECO:0007669"/>
    <property type="project" value="TreeGrafter"/>
</dbReference>
<keyword evidence="1" id="KW-0472">Membrane</keyword>
<dbReference type="SMART" id="SM00278">
    <property type="entry name" value="HhH1"/>
    <property type="match status" value="6"/>
</dbReference>
<dbReference type="PATRIC" id="fig|1453497.3.peg.716"/>
<evidence type="ECO:0000259" key="2">
    <source>
        <dbReference type="SMART" id="SM00278"/>
    </source>
</evidence>
<protein>
    <recommendedName>
        <fullName evidence="2">Helix-hairpin-helix DNA-binding motif class 1 domain-containing protein</fullName>
    </recommendedName>
</protein>
<dbReference type="InterPro" id="IPR051675">
    <property type="entry name" value="Endo/Exo/Phosphatase_dom_1"/>
</dbReference>
<dbReference type="InterPro" id="IPR010994">
    <property type="entry name" value="RuvA_2-like"/>
</dbReference>
<name>A0A176K473_9BACT</name>
<dbReference type="GO" id="GO:0015627">
    <property type="term" value="C:type II protein secretion system complex"/>
    <property type="evidence" value="ECO:0007669"/>
    <property type="project" value="TreeGrafter"/>
</dbReference>
<feature type="domain" description="Helix-hairpin-helix DNA-binding motif class 1" evidence="2">
    <location>
        <begin position="60"/>
        <end position="79"/>
    </location>
</feature>
<dbReference type="RefSeq" id="WP_068345634.1">
    <property type="nucleotide sequence ID" value="NZ_JFHK01000002.1"/>
</dbReference>
<dbReference type="Gene3D" id="1.10.150.280">
    <property type="entry name" value="AF1531-like domain"/>
    <property type="match status" value="2"/>
</dbReference>
<dbReference type="STRING" id="1453497.AT15_03625"/>
<feature type="transmembrane region" description="Helical" evidence="1">
    <location>
        <begin position="12"/>
        <end position="29"/>
    </location>
</feature>
<evidence type="ECO:0000313" key="4">
    <source>
        <dbReference type="Proteomes" id="UP000077339"/>
    </source>
</evidence>
<dbReference type="SUPFAM" id="SSF47781">
    <property type="entry name" value="RuvA domain 2-like"/>
    <property type="match status" value="3"/>
</dbReference>
<evidence type="ECO:0000313" key="3">
    <source>
        <dbReference type="EMBL" id="OAA31927.1"/>
    </source>
</evidence>
<dbReference type="OrthoDB" id="9790239at2"/>
<keyword evidence="1" id="KW-0812">Transmembrane</keyword>
<dbReference type="PANTHER" id="PTHR21180">
    <property type="entry name" value="ENDONUCLEASE/EXONUCLEASE/PHOSPHATASE FAMILY DOMAIN-CONTAINING PROTEIN 1"/>
    <property type="match status" value="1"/>
</dbReference>
<sequence>MRKLSTKEAQILGAILFIFILALIAFLGPDNIDESVASEKIPGMETKEIYPIDINKADAKTLELLPNIGPSKAKSIIAYRENKGGFSSVDELLNVSGIGQATLDKIREFITVSNNSIAEEKREIQRKLDLNKASVEELISLPGIGEIKAKSIIDYRETHGGFGSIEELKEVNGIGDKTFSKLKELIFVGTTRLEKTPAKTLINVNRASAQELEKLPGIGPTLAERIIRYREEHGSFRELSELEAVKGIGEATLRKIGEMVEF</sequence>
<reference evidence="3 4" key="1">
    <citation type="submission" date="2014-02" db="EMBL/GenBank/DDBJ databases">
        <title>Kosmotoga genome sequencing.</title>
        <authorList>
            <person name="Pollo S.M."/>
            <person name="Charchuk R."/>
            <person name="Nesbo C.L."/>
        </authorList>
    </citation>
    <scope>NUCLEOTIDE SEQUENCE [LARGE SCALE GENOMIC DNA]</scope>
    <source>
        <strain evidence="3 4">S304</strain>
    </source>
</reference>
<keyword evidence="4" id="KW-1185">Reference proteome</keyword>
<dbReference type="AlphaFoldDB" id="A0A176K473"/>
<dbReference type="GO" id="GO:0006281">
    <property type="term" value="P:DNA repair"/>
    <property type="evidence" value="ECO:0007669"/>
    <property type="project" value="InterPro"/>
</dbReference>
<feature type="domain" description="Helix-hairpin-helix DNA-binding motif class 1" evidence="2">
    <location>
        <begin position="210"/>
        <end position="229"/>
    </location>
</feature>